<protein>
    <submittedName>
        <fullName evidence="2">Uncharacterized protein</fullName>
    </submittedName>
</protein>
<dbReference type="EMBL" id="HG670662">
    <property type="protein sequence ID" value="CDI77430.1"/>
    <property type="molecule type" value="Genomic_DNA"/>
</dbReference>
<feature type="region of interest" description="Disordered" evidence="1">
    <location>
        <begin position="448"/>
        <end position="503"/>
    </location>
</feature>
<dbReference type="OMA" id="EWEGPDL"/>
<reference evidence="2" key="2">
    <citation type="submission" date="2013-10" db="EMBL/GenBank/DDBJ databases">
        <authorList>
            <person name="Aslett M."/>
        </authorList>
    </citation>
    <scope>NUCLEOTIDE SEQUENCE</scope>
    <source>
        <strain evidence="2">Houghton</strain>
    </source>
</reference>
<proteinExistence type="predicted"/>
<feature type="compositionally biased region" description="Low complexity" evidence="1">
    <location>
        <begin position="222"/>
        <end position="244"/>
    </location>
</feature>
<feature type="region of interest" description="Disordered" evidence="1">
    <location>
        <begin position="592"/>
        <end position="623"/>
    </location>
</feature>
<name>U6GBA8_EIMAC</name>
<feature type="compositionally biased region" description="Polar residues" evidence="1">
    <location>
        <begin position="922"/>
        <end position="933"/>
    </location>
</feature>
<feature type="region of interest" description="Disordered" evidence="1">
    <location>
        <begin position="1185"/>
        <end position="1207"/>
    </location>
</feature>
<feature type="compositionally biased region" description="Low complexity" evidence="1">
    <location>
        <begin position="457"/>
        <end position="484"/>
    </location>
</feature>
<feature type="region of interest" description="Disordered" evidence="1">
    <location>
        <begin position="922"/>
        <end position="952"/>
    </location>
</feature>
<dbReference type="GeneID" id="25270518"/>
<feature type="compositionally biased region" description="Polar residues" evidence="1">
    <location>
        <begin position="1185"/>
        <end position="1200"/>
    </location>
</feature>
<feature type="region of interest" description="Disordered" evidence="1">
    <location>
        <begin position="218"/>
        <end position="252"/>
    </location>
</feature>
<gene>
    <name evidence="2" type="ORF">EAH_00024480</name>
</gene>
<feature type="region of interest" description="Disordered" evidence="1">
    <location>
        <begin position="282"/>
        <end position="313"/>
    </location>
</feature>
<feature type="compositionally biased region" description="Low complexity" evidence="1">
    <location>
        <begin position="86"/>
        <end position="100"/>
    </location>
</feature>
<dbReference type="VEuPathDB" id="ToxoDB:EAH_00024480"/>
<feature type="region of interest" description="Disordered" evidence="1">
    <location>
        <begin position="1"/>
        <end position="21"/>
    </location>
</feature>
<evidence type="ECO:0000313" key="3">
    <source>
        <dbReference type="Proteomes" id="UP000018050"/>
    </source>
</evidence>
<organism evidence="2 3">
    <name type="scientific">Eimeria acervulina</name>
    <name type="common">Coccidian parasite</name>
    <dbReference type="NCBI Taxonomy" id="5801"/>
    <lineage>
        <taxon>Eukaryota</taxon>
        <taxon>Sar</taxon>
        <taxon>Alveolata</taxon>
        <taxon>Apicomplexa</taxon>
        <taxon>Conoidasida</taxon>
        <taxon>Coccidia</taxon>
        <taxon>Eucoccidiorida</taxon>
        <taxon>Eimeriorina</taxon>
        <taxon>Eimeriidae</taxon>
        <taxon>Eimeria</taxon>
    </lineage>
</organism>
<evidence type="ECO:0000313" key="2">
    <source>
        <dbReference type="EMBL" id="CDI77430.1"/>
    </source>
</evidence>
<dbReference type="RefSeq" id="XP_013252213.1">
    <property type="nucleotide sequence ID" value="XM_013396759.1"/>
</dbReference>
<feature type="compositionally biased region" description="Polar residues" evidence="1">
    <location>
        <begin position="491"/>
        <end position="502"/>
    </location>
</feature>
<dbReference type="Proteomes" id="UP000018050">
    <property type="component" value="Unassembled WGS sequence"/>
</dbReference>
<accession>U6GBA8</accession>
<evidence type="ECO:0000256" key="1">
    <source>
        <dbReference type="SAM" id="MobiDB-lite"/>
    </source>
</evidence>
<feature type="region of interest" description="Disordered" evidence="1">
    <location>
        <begin position="801"/>
        <end position="820"/>
    </location>
</feature>
<feature type="compositionally biased region" description="Low complexity" evidence="1">
    <location>
        <begin position="693"/>
        <end position="710"/>
    </location>
</feature>
<feature type="compositionally biased region" description="Polar residues" evidence="1">
    <location>
        <begin position="1095"/>
        <end position="1106"/>
    </location>
</feature>
<keyword evidence="3" id="KW-1185">Reference proteome</keyword>
<feature type="region of interest" description="Disordered" evidence="1">
    <location>
        <begin position="82"/>
        <end position="114"/>
    </location>
</feature>
<dbReference type="OrthoDB" id="348677at2759"/>
<reference evidence="2" key="1">
    <citation type="submission" date="2013-10" db="EMBL/GenBank/DDBJ databases">
        <title>Genomic analysis of the causative agents of coccidiosis in chickens.</title>
        <authorList>
            <person name="Reid A.J."/>
            <person name="Blake D."/>
            <person name="Billington K."/>
            <person name="Browne H."/>
            <person name="Dunn M."/>
            <person name="Hung S."/>
            <person name="Kawahara F."/>
            <person name="Miranda-Saavedra D."/>
            <person name="Mourier T."/>
            <person name="Nagra H."/>
            <person name="Otto T.D."/>
            <person name="Rawlings N."/>
            <person name="Sanchez A."/>
            <person name="Sanders M."/>
            <person name="Subramaniam C."/>
            <person name="Tay Y."/>
            <person name="Dear P."/>
            <person name="Doerig C."/>
            <person name="Gruber A."/>
            <person name="Parkinson J."/>
            <person name="Shirley M."/>
            <person name="Wan K.L."/>
            <person name="Berriman M."/>
            <person name="Tomley F."/>
            <person name="Pain A."/>
        </authorList>
    </citation>
    <scope>NUCLEOTIDE SEQUENCE</scope>
    <source>
        <strain evidence="2">Houghton</strain>
    </source>
</reference>
<feature type="region of interest" description="Disordered" evidence="1">
    <location>
        <begin position="1084"/>
        <end position="1128"/>
    </location>
</feature>
<feature type="compositionally biased region" description="Basic residues" evidence="1">
    <location>
        <begin position="802"/>
        <end position="813"/>
    </location>
</feature>
<feature type="region of interest" description="Disordered" evidence="1">
    <location>
        <begin position="658"/>
        <end position="745"/>
    </location>
</feature>
<sequence>MFASLPEVGMRRPSSSFTVDPESSAARTLQSLCPPRAAAVPVATPATPPATAIAERRPWKPRCLGGSCFPIIRWFRRCRSQKPNKRQQQQQQLVELPSQQHTFPNGPLPPKSIRPQFQKHEQLQQQLDLKHERLQLLLQQQDQDSRKQKYARQRLLQQQHERQERQLMLLLGSVNNNGLAIPYTGGGSSSSSSSCCCTGVSGRNSGASAGLNAPILGTPGYSSGHSNSRSRRSSTSNSDCSSSHSSDRSQPLMFSTSGCSTSGLYSVHSAKSLEPSMLCSSNCSSRQGSHRPTTKSPRGWGSDAASPLPGRGASAVSPCGVADAVAATDYSLAAPLPAATVAAAATCAVTGGAVGAGQHAIGGDISRAAKIAMQLPFLELVTGVSAREQSKATATISVNSAAERKPGIPSRPVRRAGAAADATDEWEGPDLVNIQACRKDWHKQLTLHQHHLKKQSQGRQQPARQDQQQPALQEQLQREQQPSAAGHFWSSVASRTPRSTVVPQHPATVASAAVPKAAAMATSAAVPKVVPSRLASRLAEPSVVSRPASSITEVQNTQKQQLHRRQLEDAGLRSLPQLGGGFGATHDKCVSSLPTPAAVEDGNDTEKRSRHPPNTPPAICGSGSKAKAAAAVSGVCTTSVDEYAAQASGAVAVREAAATDVNGQTSEETRQRQLDRQQQQQNESLGMAHAELQSKAHSPSQHQPQPVQLQRLHHSPTRAGKDKHQMPQLPPGCSEGPHTGAAGGSPSVAAAVAAVELAAAMVGAAASTAADTVGPSAEALVSSVSQRLSFLLTTGTNCSLRAPRRQQQQKRHHDAGLYDDQPRVQQRNTALLSEPSISPMQHQQQRQAHEQRMRQQVLQEQLLGQRPVQQSLLQRSVPPFPVTEMQASCMVQQLPACELDQHQQQQQRQRLLQRLQRPVPHISQTGVYATTRSESPRRLQRRLSAPSQQHQVQQQQLVLHEQQQRQVPKERQRTFFGVHLSAEAEAAAANAAGAAAAAAAARPFCGGNIPPPFDAFDAAHQRQQVQQQQATLVAEQSEAYQLQKVQPLRRPCPCADPAASTAADPAVPKQDWCCSPRASREVSFWDPAPCDGPSRTPSSTCAFTPRQQEEAAPGRRSPAGQQAAEASRRALLLRKSSQASLLQICSAASHDQQVQQPHPVQLQARWGTEGAHALPIAAAAAAASGQNKLEGSETSPTDLCSNSTNVTSDVSSARSMQSALTPQLLHPLRRTPFPLQRLGAETEPERGIGAAVIERPPTPVRAERLRRRLERLRDIGQLSRDTYPAAEVASLISGARVEKEGPFPVYVLDKDWTLGCSALDPDWPQKMLQNTKEGIKLHSEINRLLALAKEVDLAHTKERAQ</sequence>
<feature type="region of interest" description="Disordered" evidence="1">
    <location>
        <begin position="400"/>
        <end position="424"/>
    </location>
</feature>